<dbReference type="PANTHER" id="PTHR20858:SF19">
    <property type="entry name" value="PYRIDOXINE KINASE"/>
    <property type="match status" value="1"/>
</dbReference>
<keyword evidence="5" id="KW-0547">Nucleotide-binding</keyword>
<reference evidence="15" key="1">
    <citation type="submission" date="2021-12" db="EMBL/GenBank/DDBJ databases">
        <authorList>
            <person name="Criscuolo A."/>
        </authorList>
    </citation>
    <scope>NUCLEOTIDE SEQUENCE</scope>
    <source>
        <strain evidence="15">CIP111894</strain>
    </source>
</reference>
<dbReference type="NCBIfam" id="NF009077">
    <property type="entry name" value="PRK12412.1"/>
    <property type="match status" value="1"/>
</dbReference>
<dbReference type="EMBL" id="CAKMAB010000051">
    <property type="protein sequence ID" value="CAH1059306.1"/>
    <property type="molecule type" value="Genomic_DNA"/>
</dbReference>
<dbReference type="CDD" id="cd01169">
    <property type="entry name" value="HMPP_kinase"/>
    <property type="match status" value="1"/>
</dbReference>
<comment type="caution">
    <text evidence="15">The sequence shown here is derived from an EMBL/GenBank/DDBJ whole genome shotgun (WGS) entry which is preliminary data.</text>
</comment>
<dbReference type="PANTHER" id="PTHR20858">
    <property type="entry name" value="PHOSPHOMETHYLPYRIMIDINE KINASE"/>
    <property type="match status" value="1"/>
</dbReference>
<evidence type="ECO:0000313" key="15">
    <source>
        <dbReference type="EMBL" id="CAH1059306.1"/>
    </source>
</evidence>
<dbReference type="NCBIfam" id="TIGR00097">
    <property type="entry name" value="HMP-P_kinase"/>
    <property type="match status" value="1"/>
</dbReference>
<gene>
    <name evidence="15" type="primary">pdxK_2</name>
    <name evidence="15" type="ORF">PAECIP111894_05512</name>
</gene>
<evidence type="ECO:0000256" key="12">
    <source>
        <dbReference type="ARBA" id="ARBA00042531"/>
    </source>
</evidence>
<dbReference type="EC" id="2.7.1.35" evidence="2"/>
<feature type="domain" description="Pyridoxamine kinase/Phosphomethylpyrimidine kinase" evidence="14">
    <location>
        <begin position="13"/>
        <end position="261"/>
    </location>
</feature>
<keyword evidence="6 15" id="KW-0418">Kinase</keyword>
<comment type="similarity">
    <text evidence="1">Belongs to the ThiD family.</text>
</comment>
<evidence type="ECO:0000256" key="10">
    <source>
        <dbReference type="ARBA" id="ARBA00042348"/>
    </source>
</evidence>
<keyword evidence="4" id="KW-0479">Metal-binding</keyword>
<evidence type="ECO:0000256" key="7">
    <source>
        <dbReference type="ARBA" id="ARBA00022840"/>
    </source>
</evidence>
<evidence type="ECO:0000256" key="8">
    <source>
        <dbReference type="ARBA" id="ARBA00022842"/>
    </source>
</evidence>
<sequence length="274" mass="29830">MTIKKVLSIAGSDSSGGAGLQADLKTFEEYGTFGLTAITAIVTMDPDNNWSHHVEPIDSELVKAQIKTIFSGKPVDAMKTGMLGSIDTIQIVHDVIDKYQIKNVVIDPVMVCKGENEQLQPENGRAIRDLLVPKATIVTPNLFEACQLSGMRKLSSVADMKEAAYKIIELGTKYVVIKGWESLEDHKAIDLLYDGSEFTLFELPKINTNYNHGAGCTFAAAITAGLAKGLSVKSAVEKAKVFTTESIKYGFAFNRFVGPVWHGAYNKANQPLNI</sequence>
<keyword evidence="8" id="KW-0460">Magnesium</keyword>
<evidence type="ECO:0000256" key="3">
    <source>
        <dbReference type="ARBA" id="ARBA00022679"/>
    </source>
</evidence>
<proteinExistence type="inferred from homology"/>
<dbReference type="Pfam" id="PF08543">
    <property type="entry name" value="Phos_pyr_kin"/>
    <property type="match status" value="1"/>
</dbReference>
<keyword evidence="7" id="KW-0067">ATP-binding</keyword>
<protein>
    <recommendedName>
        <fullName evidence="2">pyridoxal kinase</fullName>
        <ecNumber evidence="2">2.7.1.35</ecNumber>
    </recommendedName>
    <alternativeName>
        <fullName evidence="10">PN/PL/PM kinase</fullName>
    </alternativeName>
    <alternativeName>
        <fullName evidence="11">Pyridoxal kinase</fullName>
    </alternativeName>
    <alternativeName>
        <fullName evidence="9">Pyridoxamine kinase</fullName>
    </alternativeName>
    <alternativeName>
        <fullName evidence="12">Vitamin B6 kinase</fullName>
    </alternativeName>
</protein>
<evidence type="ECO:0000256" key="13">
    <source>
        <dbReference type="ARBA" id="ARBA00049293"/>
    </source>
</evidence>
<dbReference type="Gene3D" id="3.40.1190.20">
    <property type="match status" value="1"/>
</dbReference>
<dbReference type="GO" id="GO:0008478">
    <property type="term" value="F:pyridoxal kinase activity"/>
    <property type="evidence" value="ECO:0007669"/>
    <property type="project" value="UniProtKB-EC"/>
</dbReference>
<accession>A0ABM9BK10</accession>
<evidence type="ECO:0000259" key="14">
    <source>
        <dbReference type="Pfam" id="PF08543"/>
    </source>
</evidence>
<evidence type="ECO:0000256" key="2">
    <source>
        <dbReference type="ARBA" id="ARBA00012104"/>
    </source>
</evidence>
<keyword evidence="16" id="KW-1185">Reference proteome</keyword>
<evidence type="ECO:0000256" key="9">
    <source>
        <dbReference type="ARBA" id="ARBA00042307"/>
    </source>
</evidence>
<dbReference type="InterPro" id="IPR029056">
    <property type="entry name" value="Ribokinase-like"/>
</dbReference>
<dbReference type="InterPro" id="IPR013749">
    <property type="entry name" value="PM/HMP-P_kinase-1"/>
</dbReference>
<dbReference type="InterPro" id="IPR004399">
    <property type="entry name" value="HMP/HMP-P_kinase_dom"/>
</dbReference>
<evidence type="ECO:0000256" key="5">
    <source>
        <dbReference type="ARBA" id="ARBA00022741"/>
    </source>
</evidence>
<evidence type="ECO:0000256" key="11">
    <source>
        <dbReference type="ARBA" id="ARBA00042396"/>
    </source>
</evidence>
<evidence type="ECO:0000313" key="16">
    <source>
        <dbReference type="Proteomes" id="UP000838749"/>
    </source>
</evidence>
<dbReference type="SUPFAM" id="SSF53613">
    <property type="entry name" value="Ribokinase-like"/>
    <property type="match status" value="1"/>
</dbReference>
<organism evidence="15 16">
    <name type="scientific">Paenibacillus pseudetheri</name>
    <dbReference type="NCBI Taxonomy" id="2897682"/>
    <lineage>
        <taxon>Bacteria</taxon>
        <taxon>Bacillati</taxon>
        <taxon>Bacillota</taxon>
        <taxon>Bacilli</taxon>
        <taxon>Bacillales</taxon>
        <taxon>Paenibacillaceae</taxon>
        <taxon>Paenibacillus</taxon>
    </lineage>
</organism>
<dbReference type="Proteomes" id="UP000838749">
    <property type="component" value="Unassembled WGS sequence"/>
</dbReference>
<dbReference type="RefSeq" id="WP_234541202.1">
    <property type="nucleotide sequence ID" value="NZ_CAKMAB010000051.1"/>
</dbReference>
<evidence type="ECO:0000256" key="1">
    <source>
        <dbReference type="ARBA" id="ARBA00009879"/>
    </source>
</evidence>
<evidence type="ECO:0000256" key="4">
    <source>
        <dbReference type="ARBA" id="ARBA00022723"/>
    </source>
</evidence>
<evidence type="ECO:0000256" key="6">
    <source>
        <dbReference type="ARBA" id="ARBA00022777"/>
    </source>
</evidence>
<name>A0ABM9BK10_9BACL</name>
<keyword evidence="3 15" id="KW-0808">Transferase</keyword>
<comment type="catalytic activity">
    <reaction evidence="13">
        <text>pyridoxal + ATP = pyridoxal 5'-phosphate + ADP + H(+)</text>
        <dbReference type="Rhea" id="RHEA:10224"/>
        <dbReference type="ChEBI" id="CHEBI:15378"/>
        <dbReference type="ChEBI" id="CHEBI:17310"/>
        <dbReference type="ChEBI" id="CHEBI:30616"/>
        <dbReference type="ChEBI" id="CHEBI:456216"/>
        <dbReference type="ChEBI" id="CHEBI:597326"/>
        <dbReference type="EC" id="2.7.1.35"/>
    </reaction>
</comment>